<proteinExistence type="predicted"/>
<dbReference type="EMBL" id="BAABGU010000012">
    <property type="protein sequence ID" value="GAA4569586.1"/>
    <property type="molecule type" value="Genomic_DNA"/>
</dbReference>
<gene>
    <name evidence="1" type="ORF">GCM10023176_26520</name>
</gene>
<comment type="caution">
    <text evidence="1">The sequence shown here is derived from an EMBL/GenBank/DDBJ whole genome shotgun (WGS) entry which is preliminary data.</text>
</comment>
<organism evidence="1 2">
    <name type="scientific">Micromonospora coerulea</name>
    <dbReference type="NCBI Taxonomy" id="47856"/>
    <lineage>
        <taxon>Bacteria</taxon>
        <taxon>Bacillati</taxon>
        <taxon>Actinomycetota</taxon>
        <taxon>Actinomycetes</taxon>
        <taxon>Micromonosporales</taxon>
        <taxon>Micromonosporaceae</taxon>
        <taxon>Micromonospora</taxon>
    </lineage>
</organism>
<dbReference type="Proteomes" id="UP001500307">
    <property type="component" value="Unassembled WGS sequence"/>
</dbReference>
<name>A0ABP8SKH3_9ACTN</name>
<evidence type="ECO:0000313" key="1">
    <source>
        <dbReference type="EMBL" id="GAA4569586.1"/>
    </source>
</evidence>
<keyword evidence="2" id="KW-1185">Reference proteome</keyword>
<reference evidence="2" key="1">
    <citation type="journal article" date="2019" name="Int. J. Syst. Evol. Microbiol.">
        <title>The Global Catalogue of Microorganisms (GCM) 10K type strain sequencing project: providing services to taxonomists for standard genome sequencing and annotation.</title>
        <authorList>
            <consortium name="The Broad Institute Genomics Platform"/>
            <consortium name="The Broad Institute Genome Sequencing Center for Infectious Disease"/>
            <person name="Wu L."/>
            <person name="Ma J."/>
        </authorList>
    </citation>
    <scope>NUCLEOTIDE SEQUENCE [LARGE SCALE GENOMIC DNA]</scope>
    <source>
        <strain evidence="2">JCM 3175</strain>
    </source>
</reference>
<protein>
    <submittedName>
        <fullName evidence="1">Uncharacterized protein</fullName>
    </submittedName>
</protein>
<evidence type="ECO:0000313" key="2">
    <source>
        <dbReference type="Proteomes" id="UP001500307"/>
    </source>
</evidence>
<sequence length="60" mass="6616">MRVARSPGHPNKVMDRAAVSFSLGEADFEIEQICDLSGRPTVDPACDPWTVDWADQWSGP</sequence>
<accession>A0ABP8SKH3</accession>